<dbReference type="Gene3D" id="3.90.180.10">
    <property type="entry name" value="Medium-chain alcohol dehydrogenases, catalytic domain"/>
    <property type="match status" value="1"/>
</dbReference>
<dbReference type="InterPro" id="IPR036291">
    <property type="entry name" value="NAD(P)-bd_dom_sf"/>
</dbReference>
<gene>
    <name evidence="4" type="ORF">TTHERM_00372410</name>
</gene>
<evidence type="ECO:0000256" key="1">
    <source>
        <dbReference type="ARBA" id="ARBA00022857"/>
    </source>
</evidence>
<dbReference type="AlphaFoldDB" id="I7LU32"/>
<evidence type="ECO:0000313" key="4">
    <source>
        <dbReference type="EMBL" id="EAR89324.1"/>
    </source>
</evidence>
<dbReference type="Proteomes" id="UP000009168">
    <property type="component" value="Unassembled WGS sequence"/>
</dbReference>
<dbReference type="STRING" id="312017.I7LU32"/>
<dbReference type="OrthoDB" id="7482721at2759"/>
<proteinExistence type="predicted"/>
<dbReference type="SUPFAM" id="SSF50129">
    <property type="entry name" value="GroES-like"/>
    <property type="match status" value="1"/>
</dbReference>
<dbReference type="RefSeq" id="XP_001009569.1">
    <property type="nucleotide sequence ID" value="XM_001009569.1"/>
</dbReference>
<dbReference type="InterPro" id="IPR013154">
    <property type="entry name" value="ADH-like_N"/>
</dbReference>
<dbReference type="CDD" id="cd08291">
    <property type="entry name" value="ETR_like_1"/>
    <property type="match status" value="1"/>
</dbReference>
<dbReference type="GO" id="GO:0070402">
    <property type="term" value="F:NADPH binding"/>
    <property type="evidence" value="ECO:0007669"/>
    <property type="project" value="TreeGrafter"/>
</dbReference>
<name>I7LU32_TETTS</name>
<dbReference type="PANTHER" id="PTHR48106">
    <property type="entry name" value="QUINONE OXIDOREDUCTASE PIG3-RELATED"/>
    <property type="match status" value="1"/>
</dbReference>
<evidence type="ECO:0000313" key="5">
    <source>
        <dbReference type="Proteomes" id="UP000009168"/>
    </source>
</evidence>
<dbReference type="EMBL" id="GG662821">
    <property type="protein sequence ID" value="EAR89324.1"/>
    <property type="molecule type" value="Genomic_DNA"/>
</dbReference>
<dbReference type="GeneID" id="7845143"/>
<sequence>MYKAVVVKEFKNDEAIFVEEFSLEELRKGLDEKNFIVKVHAAPLNPLDQNKLLGTIFTLKCPFTPGSEASGIIVESHNKDLIGKKVAVSVQTGTWKEYILATEENSIFLNDDVDLDSASCGFVNPLTAVGLIYQAQKYNAKAVVNLAAQSALGKMINYLAKDSGLNCLNVIRGDENRIQSIIKEYQNENVISTDQDPQSFQKQFKELAEKLSATVAFDPVGGSLTGQIFNNLPQNSILIVYGSLSQKDIEGINGVQVRWANKRLEGFTFYGWIQSIPEQDRKKSKELVQQKMNTLFKTQIHTSYGLNQHKEAISLFRKVQGGQKIIFKMIH</sequence>
<dbReference type="Pfam" id="PF08240">
    <property type="entry name" value="ADH_N"/>
    <property type="match status" value="1"/>
</dbReference>
<organism evidence="4 5">
    <name type="scientific">Tetrahymena thermophila (strain SB210)</name>
    <dbReference type="NCBI Taxonomy" id="312017"/>
    <lineage>
        <taxon>Eukaryota</taxon>
        <taxon>Sar</taxon>
        <taxon>Alveolata</taxon>
        <taxon>Ciliophora</taxon>
        <taxon>Intramacronucleata</taxon>
        <taxon>Oligohymenophorea</taxon>
        <taxon>Hymenostomatida</taxon>
        <taxon>Tetrahymenina</taxon>
        <taxon>Tetrahymenidae</taxon>
        <taxon>Tetrahymena</taxon>
    </lineage>
</organism>
<dbReference type="InParanoid" id="I7LU32"/>
<dbReference type="HOGENOM" id="CLU_026673_17_2_1"/>
<dbReference type="OMA" id="TNHEYGT"/>
<reference evidence="5" key="1">
    <citation type="journal article" date="2006" name="PLoS Biol.">
        <title>Macronuclear genome sequence of the ciliate Tetrahymena thermophila, a model eukaryote.</title>
        <authorList>
            <person name="Eisen J.A."/>
            <person name="Coyne R.S."/>
            <person name="Wu M."/>
            <person name="Wu D."/>
            <person name="Thiagarajan M."/>
            <person name="Wortman J.R."/>
            <person name="Badger J.H."/>
            <person name="Ren Q."/>
            <person name="Amedeo P."/>
            <person name="Jones K.M."/>
            <person name="Tallon L.J."/>
            <person name="Delcher A.L."/>
            <person name="Salzberg S.L."/>
            <person name="Silva J.C."/>
            <person name="Haas B.J."/>
            <person name="Majoros W.H."/>
            <person name="Farzad M."/>
            <person name="Carlton J.M."/>
            <person name="Smith R.K. Jr."/>
            <person name="Garg J."/>
            <person name="Pearlman R.E."/>
            <person name="Karrer K.M."/>
            <person name="Sun L."/>
            <person name="Manning G."/>
            <person name="Elde N.C."/>
            <person name="Turkewitz A.P."/>
            <person name="Asai D.J."/>
            <person name="Wilkes D.E."/>
            <person name="Wang Y."/>
            <person name="Cai H."/>
            <person name="Collins K."/>
            <person name="Stewart B.A."/>
            <person name="Lee S.R."/>
            <person name="Wilamowska K."/>
            <person name="Weinberg Z."/>
            <person name="Ruzzo W.L."/>
            <person name="Wloga D."/>
            <person name="Gaertig J."/>
            <person name="Frankel J."/>
            <person name="Tsao C.-C."/>
            <person name="Gorovsky M.A."/>
            <person name="Keeling P.J."/>
            <person name="Waller R.F."/>
            <person name="Patron N.J."/>
            <person name="Cherry J.M."/>
            <person name="Stover N.A."/>
            <person name="Krieger C.J."/>
            <person name="del Toro C."/>
            <person name="Ryder H.F."/>
            <person name="Williamson S.C."/>
            <person name="Barbeau R.A."/>
            <person name="Hamilton E.P."/>
            <person name="Orias E."/>
        </authorList>
    </citation>
    <scope>NUCLEOTIDE SEQUENCE [LARGE SCALE GENOMIC DNA]</scope>
    <source>
        <strain evidence="5">SB210</strain>
    </source>
</reference>
<dbReference type="InterPro" id="IPR011032">
    <property type="entry name" value="GroES-like_sf"/>
</dbReference>
<keyword evidence="1" id="KW-0521">NADP</keyword>
<dbReference type="PANTHER" id="PTHR48106:SF18">
    <property type="entry name" value="QUINONE OXIDOREDUCTASE PIG3"/>
    <property type="match status" value="1"/>
</dbReference>
<feature type="domain" description="Alcohol dehydrogenase-like N-terminal" evidence="3">
    <location>
        <begin position="33"/>
        <end position="101"/>
    </location>
</feature>
<evidence type="ECO:0000256" key="2">
    <source>
        <dbReference type="ARBA" id="ARBA00023002"/>
    </source>
</evidence>
<accession>I7LU32</accession>
<keyword evidence="5" id="KW-1185">Reference proteome</keyword>
<protein>
    <submittedName>
        <fullName evidence="4">Zinc-binding dehydrogenase family oxidoreductase</fullName>
    </submittedName>
</protein>
<dbReference type="eggNOG" id="KOG0025">
    <property type="taxonomic scope" value="Eukaryota"/>
</dbReference>
<evidence type="ECO:0000259" key="3">
    <source>
        <dbReference type="Pfam" id="PF08240"/>
    </source>
</evidence>
<dbReference type="KEGG" id="tet:TTHERM_00372410"/>
<dbReference type="Gene3D" id="3.40.50.720">
    <property type="entry name" value="NAD(P)-binding Rossmann-like Domain"/>
    <property type="match status" value="1"/>
</dbReference>
<keyword evidence="2" id="KW-0560">Oxidoreductase</keyword>
<dbReference type="GO" id="GO:0016651">
    <property type="term" value="F:oxidoreductase activity, acting on NAD(P)H"/>
    <property type="evidence" value="ECO:0007669"/>
    <property type="project" value="TreeGrafter"/>
</dbReference>
<dbReference type="SUPFAM" id="SSF51735">
    <property type="entry name" value="NAD(P)-binding Rossmann-fold domains"/>
    <property type="match status" value="1"/>
</dbReference>